<comment type="caution">
    <text evidence="2">The sequence shown here is derived from an EMBL/GenBank/DDBJ whole genome shotgun (WGS) entry which is preliminary data.</text>
</comment>
<sequence length="221" mass="24482">MRPTMQRSILTAIAAATVCTAGPAAAHPHVFAEARLDVVVDTNRTVTSLRHVWRFDDLFSSTVLVEFDKNGDLKLSPEELEEVSTVVYDSIGEFDYFQIVSVNGKPVAMKAPDRLMVNFEDNQLIILFESEPRDTLKLDGTVDFGVYDPTFYTAIDFVEDAYMTVEGLPSGCGRRVVRPDPDEAIAQNQTTLTEAFFNDPTGNDMSKLFATRLEISCPAQG</sequence>
<name>A0A844Q9E9_9HYPH</name>
<dbReference type="Proteomes" id="UP000463224">
    <property type="component" value="Unassembled WGS sequence"/>
</dbReference>
<organism evidence="2 3">
    <name type="scientific">Nitratireductor arenosus</name>
    <dbReference type="NCBI Taxonomy" id="2682096"/>
    <lineage>
        <taxon>Bacteria</taxon>
        <taxon>Pseudomonadati</taxon>
        <taxon>Pseudomonadota</taxon>
        <taxon>Alphaproteobacteria</taxon>
        <taxon>Hyphomicrobiales</taxon>
        <taxon>Phyllobacteriaceae</taxon>
        <taxon>Nitratireductor</taxon>
    </lineage>
</organism>
<keyword evidence="1" id="KW-0732">Signal</keyword>
<reference evidence="2 3" key="1">
    <citation type="submission" date="2019-12" db="EMBL/GenBank/DDBJ databases">
        <title>Nitratireductor arenosus sp. nov., Isolated from sea sand, Jeju island, South Korea.</title>
        <authorList>
            <person name="Kim W."/>
        </authorList>
    </citation>
    <scope>NUCLEOTIDE SEQUENCE [LARGE SCALE GENOMIC DNA]</scope>
    <source>
        <strain evidence="2 3">CAU 1489</strain>
    </source>
</reference>
<accession>A0A844Q9E9</accession>
<dbReference type="EMBL" id="WPHG01000001">
    <property type="protein sequence ID" value="MVA95742.1"/>
    <property type="molecule type" value="Genomic_DNA"/>
</dbReference>
<feature type="signal peptide" evidence="1">
    <location>
        <begin position="1"/>
        <end position="26"/>
    </location>
</feature>
<dbReference type="AlphaFoldDB" id="A0A844Q9E9"/>
<evidence type="ECO:0000313" key="3">
    <source>
        <dbReference type="Proteomes" id="UP000463224"/>
    </source>
</evidence>
<feature type="chain" id="PRO_5032309573" evidence="1">
    <location>
        <begin position="27"/>
        <end position="221"/>
    </location>
</feature>
<evidence type="ECO:0000313" key="2">
    <source>
        <dbReference type="EMBL" id="MVA95742.1"/>
    </source>
</evidence>
<protein>
    <submittedName>
        <fullName evidence="2">DUF1007 family protein</fullName>
    </submittedName>
</protein>
<gene>
    <name evidence="2" type="ORF">GN330_00555</name>
</gene>
<dbReference type="Pfam" id="PF06226">
    <property type="entry name" value="DUF1007"/>
    <property type="match status" value="1"/>
</dbReference>
<dbReference type="RefSeq" id="WP_156710629.1">
    <property type="nucleotide sequence ID" value="NZ_WPHG01000001.1"/>
</dbReference>
<dbReference type="PIRSF" id="PIRSF008159">
    <property type="entry name" value="UCP008159_ABC"/>
    <property type="match status" value="1"/>
</dbReference>
<proteinExistence type="predicted"/>
<evidence type="ECO:0000256" key="1">
    <source>
        <dbReference type="SAM" id="SignalP"/>
    </source>
</evidence>
<dbReference type="InterPro" id="IPR010412">
    <property type="entry name" value="DUF1007"/>
</dbReference>
<keyword evidence="3" id="KW-1185">Reference proteome</keyword>
<dbReference type="InterPro" id="IPR016537">
    <property type="entry name" value="UCP008159_ABC"/>
</dbReference>